<reference evidence="2 3" key="1">
    <citation type="journal article" date="2014" name="Nat. Commun.">
        <title>Klebsormidium flaccidum genome reveals primary factors for plant terrestrial adaptation.</title>
        <authorList>
            <person name="Hori K."/>
            <person name="Maruyama F."/>
            <person name="Fujisawa T."/>
            <person name="Togashi T."/>
            <person name="Yamamoto N."/>
            <person name="Seo M."/>
            <person name="Sato S."/>
            <person name="Yamada T."/>
            <person name="Mori H."/>
            <person name="Tajima N."/>
            <person name="Moriyama T."/>
            <person name="Ikeuchi M."/>
            <person name="Watanabe M."/>
            <person name="Wada H."/>
            <person name="Kobayashi K."/>
            <person name="Saito M."/>
            <person name="Masuda T."/>
            <person name="Sasaki-Sekimoto Y."/>
            <person name="Mashiguchi K."/>
            <person name="Awai K."/>
            <person name="Shimojima M."/>
            <person name="Masuda S."/>
            <person name="Iwai M."/>
            <person name="Nobusawa T."/>
            <person name="Narise T."/>
            <person name="Kondo S."/>
            <person name="Saito H."/>
            <person name="Sato R."/>
            <person name="Murakawa M."/>
            <person name="Ihara Y."/>
            <person name="Oshima-Yamada Y."/>
            <person name="Ohtaka K."/>
            <person name="Satoh M."/>
            <person name="Sonobe K."/>
            <person name="Ishii M."/>
            <person name="Ohtani R."/>
            <person name="Kanamori-Sato M."/>
            <person name="Honoki R."/>
            <person name="Miyazaki D."/>
            <person name="Mochizuki H."/>
            <person name="Umetsu J."/>
            <person name="Higashi K."/>
            <person name="Shibata D."/>
            <person name="Kamiya Y."/>
            <person name="Sato N."/>
            <person name="Nakamura Y."/>
            <person name="Tabata S."/>
            <person name="Ida S."/>
            <person name="Kurokawa K."/>
            <person name="Ohta H."/>
        </authorList>
    </citation>
    <scope>NUCLEOTIDE SEQUENCE [LARGE SCALE GENOMIC DNA]</scope>
    <source>
        <strain evidence="2 3">NIES-2285</strain>
    </source>
</reference>
<dbReference type="Proteomes" id="UP000054558">
    <property type="component" value="Unassembled WGS sequence"/>
</dbReference>
<gene>
    <name evidence="2" type="ORF">KFL_001010040</name>
</gene>
<accession>A0A1Y1I011</accession>
<sequence>MGPKSRMKIPDLEIKTDKETYLSIVYKVARKLRLNIIRKPASVEELDYISFLPPGKGLGQLESAIVFSLQRGYEKAKHCSPDEVFSQTQGSLSGFQVQDNIHQAGFGEGSASLDNLYPTVQPKRVFDSYMLSGGRKTPDRGVFYRPWSPESPDPWIGLVFGFETAPGIFQDAWVTNPLCLQAFQRPFDAFKRALQNLKRRTEGQVTTCIEPSLKAVTPHWGEYKRSACHAVRFGQPPSAVYVTFFGDHRDCPRFLLPIVVQGFADALKCHPESVVVVLWTSQQVHVASAEDQTAMYTLGRMQHLHKFQIDAADYKERICAAPFQFSGLSSDGYLVEWKPYPLYGKTEALRVPRGTSSESMRVLYPVPRSEAVARKLERLGDKIPIVTELSVERRVRTFSDVRGAERNGTALGAVRSSTGRLDTRKYAHRDDDP</sequence>
<proteinExistence type="predicted"/>
<dbReference type="EMBL" id="DF237050">
    <property type="protein sequence ID" value="GAQ82117.1"/>
    <property type="molecule type" value="Genomic_DNA"/>
</dbReference>
<evidence type="ECO:0000256" key="1">
    <source>
        <dbReference type="SAM" id="MobiDB-lite"/>
    </source>
</evidence>
<feature type="compositionally biased region" description="Basic and acidic residues" evidence="1">
    <location>
        <begin position="421"/>
        <end position="433"/>
    </location>
</feature>
<protein>
    <submittedName>
        <fullName evidence="2">Uncharacterized protein</fullName>
    </submittedName>
</protein>
<dbReference type="AlphaFoldDB" id="A0A1Y1I011"/>
<name>A0A1Y1I011_KLENI</name>
<organism evidence="2 3">
    <name type="scientific">Klebsormidium nitens</name>
    <name type="common">Green alga</name>
    <name type="synonym">Ulothrix nitens</name>
    <dbReference type="NCBI Taxonomy" id="105231"/>
    <lineage>
        <taxon>Eukaryota</taxon>
        <taxon>Viridiplantae</taxon>
        <taxon>Streptophyta</taxon>
        <taxon>Klebsormidiophyceae</taxon>
        <taxon>Klebsormidiales</taxon>
        <taxon>Klebsormidiaceae</taxon>
        <taxon>Klebsormidium</taxon>
    </lineage>
</organism>
<keyword evidence="3" id="KW-1185">Reference proteome</keyword>
<feature type="region of interest" description="Disordered" evidence="1">
    <location>
        <begin position="409"/>
        <end position="433"/>
    </location>
</feature>
<evidence type="ECO:0000313" key="3">
    <source>
        <dbReference type="Proteomes" id="UP000054558"/>
    </source>
</evidence>
<evidence type="ECO:0000313" key="2">
    <source>
        <dbReference type="EMBL" id="GAQ82117.1"/>
    </source>
</evidence>